<accession>A0A1Y2K7E0</accession>
<sequence length="445" mass="50734">MPKLGPFTGFIDQILKSDLEKIKKERHTAKRIYERLRDEHGYDGKYGAVKEYVRGKRLHLKEKFVPLSHAPGHAQVDFGQTHGVIGGVERKIHFFCMSLPYSDDSFVMGFPAETTEAFCEGHNAACDHFGGVPQSILYDNTSIAVVKVYRDGRRDLTEEMIRLQSHYLFDSRFGRPARGNDKGKVEGLVGYARRNFMVPAPRFESFDALNAHLRQKCLERRQQTLRGCQQSIGERFSTDQAAFLPLPPVPYDACEKVSAKATSQALVRYRTNDYSVPVRYGFHDVQVRGYIHEVVIACGSEVIARHPRSYAREDAIYDPLHYLALLEEKPRALDQAAPLQGWKLPEAFATLRRLMESRLGKKGKREYIQVLRLLEAFSFEQVHFAVQQALMLGAIGFEAVKHLLVRHIEQRPPRLDLSRHPFLPEVHVARTSARDYASLTSGEQP</sequence>
<keyword evidence="3" id="KW-1185">Reference proteome</keyword>
<dbReference type="Pfam" id="PF22483">
    <property type="entry name" value="Mu-transpos_C_2"/>
    <property type="match status" value="1"/>
</dbReference>
<dbReference type="EMBL" id="LVJN01000017">
    <property type="protein sequence ID" value="OSM05947.1"/>
    <property type="molecule type" value="Genomic_DNA"/>
</dbReference>
<protein>
    <submittedName>
        <fullName evidence="2">Putative IS20 family transposase IstA-like protein</fullName>
    </submittedName>
</protein>
<evidence type="ECO:0000259" key="1">
    <source>
        <dbReference type="Pfam" id="PF22483"/>
    </source>
</evidence>
<reference evidence="2 3" key="1">
    <citation type="journal article" date="2016" name="BMC Genomics">
        <title>Combined genomic and structural analyses of a cultured magnetotactic bacterium reveals its niche adaptation to a dynamic environment.</title>
        <authorList>
            <person name="Araujo A.C."/>
            <person name="Morillo V."/>
            <person name="Cypriano J."/>
            <person name="Teixeira L.C."/>
            <person name="Leao P."/>
            <person name="Lyra S."/>
            <person name="Almeida L.G."/>
            <person name="Bazylinski D.A."/>
            <person name="Vasconcellos A.T."/>
            <person name="Abreu F."/>
            <person name="Lins U."/>
        </authorList>
    </citation>
    <scope>NUCLEOTIDE SEQUENCE [LARGE SCALE GENOMIC DNA]</scope>
    <source>
        <strain evidence="2 3">IT-1</strain>
    </source>
</reference>
<comment type="caution">
    <text evidence="2">The sequence shown here is derived from an EMBL/GenBank/DDBJ whole genome shotgun (WGS) entry which is preliminary data.</text>
</comment>
<dbReference type="AlphaFoldDB" id="A0A1Y2K7E0"/>
<dbReference type="PANTHER" id="PTHR35004:SF7">
    <property type="entry name" value="INTEGRASE PROTEIN"/>
    <property type="match status" value="1"/>
</dbReference>
<name>A0A1Y2K7E0_9PROT</name>
<organism evidence="2 3">
    <name type="scientific">Magnetofaba australis IT-1</name>
    <dbReference type="NCBI Taxonomy" id="1434232"/>
    <lineage>
        <taxon>Bacteria</taxon>
        <taxon>Pseudomonadati</taxon>
        <taxon>Pseudomonadota</taxon>
        <taxon>Magnetococcia</taxon>
        <taxon>Magnetococcales</taxon>
        <taxon>Magnetococcaceae</taxon>
        <taxon>Magnetofaba</taxon>
    </lineage>
</organism>
<evidence type="ECO:0000313" key="2">
    <source>
        <dbReference type="EMBL" id="OSM05947.1"/>
    </source>
</evidence>
<dbReference type="Proteomes" id="UP000194003">
    <property type="component" value="Unassembled WGS sequence"/>
</dbReference>
<dbReference type="InterPro" id="IPR054353">
    <property type="entry name" value="IstA-like_C"/>
</dbReference>
<evidence type="ECO:0000313" key="3">
    <source>
        <dbReference type="Proteomes" id="UP000194003"/>
    </source>
</evidence>
<gene>
    <name evidence="2" type="ORF">MAIT1_04761</name>
</gene>
<feature type="domain" description="Transposase for insertion sequence element IS21-like C-terminal" evidence="1">
    <location>
        <begin position="246"/>
        <end position="318"/>
    </location>
</feature>
<proteinExistence type="predicted"/>
<dbReference type="STRING" id="1434232.MAIT1_04761"/>
<dbReference type="PANTHER" id="PTHR35004">
    <property type="entry name" value="TRANSPOSASE RV3428C-RELATED"/>
    <property type="match status" value="1"/>
</dbReference>
<dbReference type="NCBIfam" id="NF033546">
    <property type="entry name" value="transpos_IS21"/>
    <property type="match status" value="1"/>
</dbReference>